<evidence type="ECO:0000256" key="1">
    <source>
        <dbReference type="SAM" id="MobiDB-lite"/>
    </source>
</evidence>
<name>A0ABY5PMP2_9ACTN</name>
<gene>
    <name evidence="2" type="ORF">LRS13_09855</name>
</gene>
<proteinExistence type="predicted"/>
<feature type="compositionally biased region" description="Basic residues" evidence="1">
    <location>
        <begin position="269"/>
        <end position="298"/>
    </location>
</feature>
<feature type="compositionally biased region" description="Basic and acidic residues" evidence="1">
    <location>
        <begin position="236"/>
        <end position="248"/>
    </location>
</feature>
<evidence type="ECO:0000313" key="3">
    <source>
        <dbReference type="Proteomes" id="UP001058860"/>
    </source>
</evidence>
<dbReference type="Proteomes" id="UP001058860">
    <property type="component" value="Chromosome"/>
</dbReference>
<evidence type="ECO:0000313" key="2">
    <source>
        <dbReference type="EMBL" id="UUY05800.1"/>
    </source>
</evidence>
<feature type="compositionally biased region" description="Basic and acidic residues" evidence="1">
    <location>
        <begin position="259"/>
        <end position="268"/>
    </location>
</feature>
<sequence>MDINKAGFLTNRSLCDATAISTILTSDQGSTQTANTPYQATGCASLSFTPTLSVSASPAASDTAAAMSLAVNLPPSGQAQVKDVTVRLPQGVEVNPGAGDGLAGCSAAQFNAGSSLPAGCPAASQIGTATVTSPLIGTLTGSVFFGDPPAGKLMRMFVVAQAGAGDGVRIKLVGDVDVDPSTGQITTTFSNLPQTPFSQFKLDLAGRRAGGAQHPAVLRHVRRQQQPHAVRRWRRRGAEREPRSERGLPRPRPVPARHRAVEQPDAGRRGHRTDHRHRAPRRRRAPLTRRRVAARRPPRPPGRDPALQPRRGPHR</sequence>
<accession>A0ABY5PMP2</accession>
<keyword evidence="3" id="KW-1185">Reference proteome</keyword>
<protein>
    <submittedName>
        <fullName evidence="2">Uncharacterized protein</fullName>
    </submittedName>
</protein>
<organism evidence="2 3">
    <name type="scientific">Svornostia abyssi</name>
    <dbReference type="NCBI Taxonomy" id="2898438"/>
    <lineage>
        <taxon>Bacteria</taxon>
        <taxon>Bacillati</taxon>
        <taxon>Actinomycetota</taxon>
        <taxon>Thermoleophilia</taxon>
        <taxon>Solirubrobacterales</taxon>
        <taxon>Baekduiaceae</taxon>
        <taxon>Svornostia</taxon>
    </lineage>
</organism>
<feature type="compositionally biased region" description="Basic residues" evidence="1">
    <location>
        <begin position="217"/>
        <end position="235"/>
    </location>
</feature>
<feature type="region of interest" description="Disordered" evidence="1">
    <location>
        <begin position="209"/>
        <end position="315"/>
    </location>
</feature>
<dbReference type="EMBL" id="CP088295">
    <property type="protein sequence ID" value="UUY05800.1"/>
    <property type="molecule type" value="Genomic_DNA"/>
</dbReference>
<reference evidence="3" key="1">
    <citation type="submission" date="2021-11" db="EMBL/GenBank/DDBJ databases">
        <title>Cultivation dependent microbiological survey of springs from the worlds oldest radium mine currently devoted to the extraction of radon-saturated water.</title>
        <authorList>
            <person name="Kapinusova G."/>
            <person name="Smrhova T."/>
            <person name="Strejcek M."/>
            <person name="Suman J."/>
            <person name="Jani K."/>
            <person name="Pajer P."/>
            <person name="Uhlik O."/>
        </authorList>
    </citation>
    <scope>NUCLEOTIDE SEQUENCE [LARGE SCALE GENOMIC DNA]</scope>
    <source>
        <strain evidence="3">J379</strain>
    </source>
</reference>
<dbReference type="RefSeq" id="WP_353866241.1">
    <property type="nucleotide sequence ID" value="NZ_CP088295.1"/>
</dbReference>